<feature type="transmembrane region" description="Helical" evidence="1">
    <location>
        <begin position="153"/>
        <end position="175"/>
    </location>
</feature>
<name>A0A9E5JN22_9MICO</name>
<dbReference type="AlphaFoldDB" id="A0A9E5JN22"/>
<dbReference type="Proteomes" id="UP000818266">
    <property type="component" value="Unassembled WGS sequence"/>
</dbReference>
<sequence>MPSTSRSSASHSARSSARSATNSHAVRVIARSGYAVNGLLHILIGVIALQLLLTGGESTDADQSGALQSLASTPFGGILLWIVTIGLAMLGLWLIVDGILQGPARDSKKKLVVGIVKGLVYLALASTALSFALGGSSDSSGDTQSMTAQLMAAPAGIILVFLVGLVVLAVGGYFIHKGVTQGFRDDLSIPAGTAGTVITGLGVAGYVAKGVALLAVGGLFIAAAVTSDASGSTGLDGALRSLLALPFGVWILGLVGGGLIAYGVYCFARARYANLG</sequence>
<dbReference type="InterPro" id="IPR009597">
    <property type="entry name" value="DUF1206"/>
</dbReference>
<dbReference type="Pfam" id="PF06724">
    <property type="entry name" value="DUF1206"/>
    <property type="match status" value="3"/>
</dbReference>
<gene>
    <name evidence="3" type="ORF">FK219_001300</name>
</gene>
<keyword evidence="1" id="KW-0812">Transmembrane</keyword>
<comment type="caution">
    <text evidence="3">The sequence shown here is derived from an EMBL/GenBank/DDBJ whole genome shotgun (WGS) entry which is preliminary data.</text>
</comment>
<feature type="transmembrane region" description="Helical" evidence="1">
    <location>
        <begin position="243"/>
        <end position="268"/>
    </location>
</feature>
<evidence type="ECO:0000259" key="2">
    <source>
        <dbReference type="Pfam" id="PF06724"/>
    </source>
</evidence>
<feature type="transmembrane region" description="Helical" evidence="1">
    <location>
        <begin position="111"/>
        <end position="133"/>
    </location>
</feature>
<feature type="domain" description="DUF1206" evidence="2">
    <location>
        <begin position="204"/>
        <end position="272"/>
    </location>
</feature>
<protein>
    <submittedName>
        <fullName evidence="3">DUF1206 domain-containing protein</fullName>
    </submittedName>
</protein>
<dbReference type="EMBL" id="VIKT02000002">
    <property type="protein sequence ID" value="NHF61886.1"/>
    <property type="molecule type" value="Genomic_DNA"/>
</dbReference>
<keyword evidence="1" id="KW-0472">Membrane</keyword>
<evidence type="ECO:0000313" key="3">
    <source>
        <dbReference type="EMBL" id="NHF61886.1"/>
    </source>
</evidence>
<evidence type="ECO:0000313" key="4">
    <source>
        <dbReference type="Proteomes" id="UP000818266"/>
    </source>
</evidence>
<feature type="transmembrane region" description="Helical" evidence="1">
    <location>
        <begin position="196"/>
        <end position="223"/>
    </location>
</feature>
<feature type="domain" description="DUF1206" evidence="2">
    <location>
        <begin position="115"/>
        <end position="180"/>
    </location>
</feature>
<reference evidence="3 4" key="1">
    <citation type="submission" date="2020-03" db="EMBL/GenBank/DDBJ databases">
        <title>Chryseoglobus sp. isolated from a deep-sea seamount.</title>
        <authorList>
            <person name="Zhang D.-C."/>
        </authorList>
    </citation>
    <scope>NUCLEOTIDE SEQUENCE [LARGE SCALE GENOMIC DNA]</scope>
    <source>
        <strain evidence="3 4">KN1116</strain>
    </source>
</reference>
<keyword evidence="1" id="KW-1133">Transmembrane helix</keyword>
<organism evidence="3 4">
    <name type="scientific">Microcella pacifica</name>
    <dbReference type="NCBI Taxonomy" id="2591847"/>
    <lineage>
        <taxon>Bacteria</taxon>
        <taxon>Bacillati</taxon>
        <taxon>Actinomycetota</taxon>
        <taxon>Actinomycetes</taxon>
        <taxon>Micrococcales</taxon>
        <taxon>Microbacteriaceae</taxon>
        <taxon>Microcella</taxon>
    </lineage>
</organism>
<feature type="domain" description="DUF1206" evidence="2">
    <location>
        <begin position="33"/>
        <end position="99"/>
    </location>
</feature>
<proteinExistence type="predicted"/>
<evidence type="ECO:0000256" key="1">
    <source>
        <dbReference type="SAM" id="Phobius"/>
    </source>
</evidence>
<accession>A0A9E5JN22</accession>
<keyword evidence="4" id="KW-1185">Reference proteome</keyword>
<dbReference type="OrthoDB" id="4552598at2"/>
<feature type="transmembrane region" description="Helical" evidence="1">
    <location>
        <begin position="75"/>
        <end position="99"/>
    </location>
</feature>
<feature type="transmembrane region" description="Helical" evidence="1">
    <location>
        <begin position="34"/>
        <end position="55"/>
    </location>
</feature>